<sequence length="44" mass="5282">MTRSDFETILWFMGLKTKISFFSRNDFDPTEIIDQKFRARSCCV</sequence>
<evidence type="ECO:0000313" key="1">
    <source>
        <dbReference type="EMBL" id="EKR63268.1"/>
    </source>
</evidence>
<accession>A0A828YYH2</accession>
<name>A0A828YYH2_9LEPT</name>
<gene>
    <name evidence="1" type="ORF">LEP1GSC036_3095</name>
</gene>
<dbReference type="Proteomes" id="UP000001338">
    <property type="component" value="Unassembled WGS sequence"/>
</dbReference>
<protein>
    <submittedName>
        <fullName evidence="1">Uncharacterized protein</fullName>
    </submittedName>
</protein>
<comment type="caution">
    <text evidence="1">The sequence shown here is derived from an EMBL/GenBank/DDBJ whole genome shotgun (WGS) entry which is preliminary data.</text>
</comment>
<proteinExistence type="predicted"/>
<dbReference type="EMBL" id="AFLV02000062">
    <property type="protein sequence ID" value="EKR63268.1"/>
    <property type="molecule type" value="Genomic_DNA"/>
</dbReference>
<reference evidence="1 2" key="1">
    <citation type="submission" date="2012-10" db="EMBL/GenBank/DDBJ databases">
        <authorList>
            <person name="Harkins D.M."/>
            <person name="Durkin A.S."/>
            <person name="Brinkac L.M."/>
            <person name="Haft D.H."/>
            <person name="Selengut J.D."/>
            <person name="Sanka R."/>
            <person name="DePew J."/>
            <person name="Purushe J."/>
            <person name="Whelen A.C."/>
            <person name="Vinetz J.M."/>
            <person name="Sutton G.G."/>
            <person name="Nierman W.C."/>
            <person name="Fouts D.E."/>
        </authorList>
    </citation>
    <scope>NUCLEOTIDE SEQUENCE [LARGE SCALE GENOMIC DNA]</scope>
    <source>
        <strain evidence="1 2">2006001853</strain>
    </source>
</reference>
<organism evidence="1 2">
    <name type="scientific">Leptospira weilii str. 2006001853</name>
    <dbReference type="NCBI Taxonomy" id="1001589"/>
    <lineage>
        <taxon>Bacteria</taxon>
        <taxon>Pseudomonadati</taxon>
        <taxon>Spirochaetota</taxon>
        <taxon>Spirochaetia</taxon>
        <taxon>Leptospirales</taxon>
        <taxon>Leptospiraceae</taxon>
        <taxon>Leptospira</taxon>
    </lineage>
</organism>
<dbReference type="AlphaFoldDB" id="A0A828YYH2"/>
<evidence type="ECO:0000313" key="2">
    <source>
        <dbReference type="Proteomes" id="UP000001338"/>
    </source>
</evidence>